<comment type="caution">
    <text evidence="2">The sequence shown here is derived from an EMBL/GenBank/DDBJ whole genome shotgun (WGS) entry which is preliminary data.</text>
</comment>
<sequence>MLCNVCRNRTGNSWNGSYALTFKHHNTIETLKESEVIGCIICKALANELKKLTEQRGLDFAAGNEDVGIQAGLSRLEDRDNLALRMDSTNLAEIPYMYRLDFELQKTQTLLRTFALKPTSDTSTYRTPTSKSTGSDEVLELSRTWIQNCTCADKWKRPHQQWYPKRLLDLTALRNAKGVTETVGVAILSQNNDLYGEKIKLIETATSFPGLKSKHHPRYVTLSHCWGAPKEGGPPTKAVVKLTTHNEEILKSDGVELRELPKTFQEAILFACRLDKVGYMWIDSLCIKQKSSSPGIGVQILDNDWLEQSRIMDKVYEQSYLNISATASQNSDEGLFRSRDPNTLWEEEVNLNWTGRTEDRSQLDKRFGHLTRCTIIDVSFWEDLVEHAPVNQRGWVLQERVMCPRVLHFCKNQIAWECREFQRAEGYPDDLPTWTRKLSDIVDEGLFKRLRREDGERLRQIRLQGLADPDRNLLDLHVFELWKRIVEVYSRTKLTVSTDKLIALSGIAKRFSEMFSSYPSCKYIAGMWLRPKLLESQLLWQVEDVKDGVLKNHSRRDSERAPSFSWASLDTPHGIIYGETTDYGKERSDQLFFEVVDHEIVLADKDNVFGMLESGQGRLWVQARYLRKIDIRTGKSTSDNPFGHTWHLSTDSEEPRKLNNPLDVPIVNFDAPEQDIDIGNEGELYCMPAAFGERTANPNQRALFCLLLKLQKEQHKGCRSFKRFGMTKLFDFQHSGTLKAVREEGTKERICLC</sequence>
<dbReference type="Proteomes" id="UP000813461">
    <property type="component" value="Unassembled WGS sequence"/>
</dbReference>
<evidence type="ECO:0000313" key="3">
    <source>
        <dbReference type="Proteomes" id="UP000813461"/>
    </source>
</evidence>
<dbReference type="Pfam" id="PF06985">
    <property type="entry name" value="HET"/>
    <property type="match status" value="1"/>
</dbReference>
<dbReference type="PANTHER" id="PTHR33112">
    <property type="entry name" value="DOMAIN PROTEIN, PUTATIVE-RELATED"/>
    <property type="match status" value="1"/>
</dbReference>
<reference evidence="2" key="1">
    <citation type="journal article" date="2021" name="Nat. Commun.">
        <title>Genetic determinants of endophytism in the Arabidopsis root mycobiome.</title>
        <authorList>
            <person name="Mesny F."/>
            <person name="Miyauchi S."/>
            <person name="Thiergart T."/>
            <person name="Pickel B."/>
            <person name="Atanasova L."/>
            <person name="Karlsson M."/>
            <person name="Huettel B."/>
            <person name="Barry K.W."/>
            <person name="Haridas S."/>
            <person name="Chen C."/>
            <person name="Bauer D."/>
            <person name="Andreopoulos W."/>
            <person name="Pangilinan J."/>
            <person name="LaButti K."/>
            <person name="Riley R."/>
            <person name="Lipzen A."/>
            <person name="Clum A."/>
            <person name="Drula E."/>
            <person name="Henrissat B."/>
            <person name="Kohler A."/>
            <person name="Grigoriev I.V."/>
            <person name="Martin F.M."/>
            <person name="Hacquard S."/>
        </authorList>
    </citation>
    <scope>NUCLEOTIDE SEQUENCE</scope>
    <source>
        <strain evidence="2">MPI-SDFR-AT-0120</strain>
    </source>
</reference>
<protein>
    <submittedName>
        <fullName evidence="2">Heterokaryon incompatibility protein-domain-containing protein</fullName>
    </submittedName>
</protein>
<organism evidence="2 3">
    <name type="scientific">Paraphoma chrysanthemicola</name>
    <dbReference type="NCBI Taxonomy" id="798071"/>
    <lineage>
        <taxon>Eukaryota</taxon>
        <taxon>Fungi</taxon>
        <taxon>Dikarya</taxon>
        <taxon>Ascomycota</taxon>
        <taxon>Pezizomycotina</taxon>
        <taxon>Dothideomycetes</taxon>
        <taxon>Pleosporomycetidae</taxon>
        <taxon>Pleosporales</taxon>
        <taxon>Pleosporineae</taxon>
        <taxon>Phaeosphaeriaceae</taxon>
        <taxon>Paraphoma</taxon>
    </lineage>
</organism>
<name>A0A8K0R6N8_9PLEO</name>
<dbReference type="PANTHER" id="PTHR33112:SF10">
    <property type="entry name" value="TOL"/>
    <property type="match status" value="1"/>
</dbReference>
<keyword evidence="3" id="KW-1185">Reference proteome</keyword>
<feature type="domain" description="Heterokaryon incompatibility" evidence="1">
    <location>
        <begin position="219"/>
        <end position="399"/>
    </location>
</feature>
<dbReference type="AlphaFoldDB" id="A0A8K0R6N8"/>
<dbReference type="EMBL" id="JAGMVJ010000007">
    <property type="protein sequence ID" value="KAH7088904.1"/>
    <property type="molecule type" value="Genomic_DNA"/>
</dbReference>
<dbReference type="InterPro" id="IPR010730">
    <property type="entry name" value="HET"/>
</dbReference>
<gene>
    <name evidence="2" type="ORF">FB567DRAFT_320739</name>
</gene>
<dbReference type="OrthoDB" id="5362512at2759"/>
<evidence type="ECO:0000313" key="2">
    <source>
        <dbReference type="EMBL" id="KAH7088904.1"/>
    </source>
</evidence>
<accession>A0A8K0R6N8</accession>
<proteinExistence type="predicted"/>
<evidence type="ECO:0000259" key="1">
    <source>
        <dbReference type="Pfam" id="PF06985"/>
    </source>
</evidence>